<dbReference type="AlphaFoldDB" id="A0A8J7FBV2"/>
<keyword evidence="7" id="KW-0175">Coiled coil</keyword>
<dbReference type="PROSITE" id="PS50125">
    <property type="entry name" value="GUANYLATE_CYCLASE_2"/>
    <property type="match status" value="1"/>
</dbReference>
<evidence type="ECO:0000256" key="2">
    <source>
        <dbReference type="ARBA" id="ARBA00005381"/>
    </source>
</evidence>
<evidence type="ECO:0000256" key="6">
    <source>
        <dbReference type="ARBA" id="ARBA00023136"/>
    </source>
</evidence>
<dbReference type="RefSeq" id="WP_193923580.1">
    <property type="nucleotide sequence ID" value="NZ_JADEWL010000102.1"/>
</dbReference>
<dbReference type="InterPro" id="IPR001054">
    <property type="entry name" value="A/G_cyclase"/>
</dbReference>
<evidence type="ECO:0000259" key="9">
    <source>
        <dbReference type="PROSITE" id="PS50125"/>
    </source>
</evidence>
<gene>
    <name evidence="10" type="ORF">IQ247_22910</name>
</gene>
<dbReference type="SUPFAM" id="SSF55785">
    <property type="entry name" value="PYP-like sensor domain (PAS domain)"/>
    <property type="match status" value="1"/>
</dbReference>
<evidence type="ECO:0000256" key="4">
    <source>
        <dbReference type="ARBA" id="ARBA00022692"/>
    </source>
</evidence>
<dbReference type="Pfam" id="PF13426">
    <property type="entry name" value="PAS_9"/>
    <property type="match status" value="1"/>
</dbReference>
<dbReference type="PANTHER" id="PTHR43081">
    <property type="entry name" value="ADENYLATE CYCLASE, TERMINAL-DIFFERENTIATION SPECIFIC-RELATED"/>
    <property type="match status" value="1"/>
</dbReference>
<comment type="caution">
    <text evidence="10">The sequence shown here is derived from an EMBL/GenBank/DDBJ whole genome shotgun (WGS) entry which is preliminary data.</text>
</comment>
<keyword evidence="4" id="KW-0812">Transmembrane</keyword>
<dbReference type="FunFam" id="3.30.70.1230:FF:000016">
    <property type="entry name" value="Adenylate/guanylate cyclase domain-containing protein"/>
    <property type="match status" value="1"/>
</dbReference>
<name>A0A8J7FBV2_9CYAN</name>
<dbReference type="SUPFAM" id="SSF55781">
    <property type="entry name" value="GAF domain-like"/>
    <property type="match status" value="2"/>
</dbReference>
<dbReference type="InterPro" id="IPR035965">
    <property type="entry name" value="PAS-like_dom_sf"/>
</dbReference>
<dbReference type="InterPro" id="IPR000014">
    <property type="entry name" value="PAS"/>
</dbReference>
<evidence type="ECO:0000313" key="11">
    <source>
        <dbReference type="Proteomes" id="UP000620559"/>
    </source>
</evidence>
<evidence type="ECO:0000313" key="10">
    <source>
        <dbReference type="EMBL" id="MBE9215479.1"/>
    </source>
</evidence>
<evidence type="ECO:0000256" key="7">
    <source>
        <dbReference type="SAM" id="Coils"/>
    </source>
</evidence>
<dbReference type="EMBL" id="JADEWL010000102">
    <property type="protein sequence ID" value="MBE9215479.1"/>
    <property type="molecule type" value="Genomic_DNA"/>
</dbReference>
<keyword evidence="6" id="KW-0472">Membrane</keyword>
<sequence>MSVYQTSRSQAADLIISANNPAERDLIQNSARLDALGHQQEGTISSFLAPLTQDTFKQVVKDVEHKLQIVNQTLSMLDSKGFEAILQEMLQSITLKTGELLGADRTTIFLLDEEKQQLYTIVAEGEGKRSLEIRIPANKGIAGEVATYKKVVNIPFDFYNDIRSSFAREHEKRTDYRTFTMLALPLLNEEGKLIAVVQLLNKLKPDSNIEAPLCERIDIRGFTDADEQLFQEFAPSIGLILESSRSFYVATQKQRAAEALMKAIKSLSQSSLDLEETLKRVMNEAKQLMNADRSTLWLIDRDRQELWTKITFGDGSTKELRVPMGKGFVGQVASSGKILNIPFDLYDHPDSDTAKQIDQQTAYRTCSLLCMPVFNGDRELIGVTQLVNKKNKTEFPPYNPENWPQAPECFQASFDRNDEQFMEAFNIQAGVALQNAQLFATIKQQEQMQRDILRSLSNGVISTDSKGYILAANESALRLLGLEAEERLEGKLINDIINIKENDFDKWCHDALNVNNDHKLREQYYPDRTLLTHQALENSINLSINTIADASDNRQVRGALVVMDDISDEKRLKSTMYRYMTQELAEELLKLDDAKLGGDRKEVSILFSDIRGYTTLTENLEAEEVVGMLNEYFESMVEAVFKHKGTLDKYIGDAIMAVYGSPLPLQNHAWMAVQTSLEMRHRLKEFNARRHAENKQQINIGIGINSDVVISGNIGSSKRMEFTAIGDGVNLGSRLESITKQYGCDIIISDNTHEPCKDLIWARELDYIRVKGRKEPVSIYELIGLREDNLDGNRLSAIEHYHKGREYYINRQFTSAKNQFAKVLEIHEHDKAAIVHLKRCHHWLENSPSDSEWDDGVWTFKEK</sequence>
<dbReference type="SMART" id="SM00065">
    <property type="entry name" value="GAF"/>
    <property type="match status" value="2"/>
</dbReference>
<dbReference type="CDD" id="cd00130">
    <property type="entry name" value="PAS"/>
    <property type="match status" value="1"/>
</dbReference>
<comment type="subcellular location">
    <subcellularLocation>
        <location evidence="1">Cell envelope</location>
    </subcellularLocation>
</comment>
<dbReference type="SMART" id="SM00044">
    <property type="entry name" value="CYCc"/>
    <property type="match status" value="1"/>
</dbReference>
<evidence type="ECO:0000259" key="8">
    <source>
        <dbReference type="PROSITE" id="PS50112"/>
    </source>
</evidence>
<dbReference type="Pfam" id="PF01590">
    <property type="entry name" value="GAF"/>
    <property type="match status" value="2"/>
</dbReference>
<protein>
    <submittedName>
        <fullName evidence="10">GAF domain-containing protein</fullName>
    </submittedName>
</protein>
<feature type="coiled-coil region" evidence="7">
    <location>
        <begin position="264"/>
        <end position="291"/>
    </location>
</feature>
<dbReference type="CDD" id="cd07302">
    <property type="entry name" value="CHD"/>
    <property type="match status" value="1"/>
</dbReference>
<dbReference type="Gene3D" id="3.30.450.40">
    <property type="match status" value="2"/>
</dbReference>
<reference evidence="10" key="1">
    <citation type="submission" date="2020-10" db="EMBL/GenBank/DDBJ databases">
        <authorList>
            <person name="Castelo-Branco R."/>
            <person name="Eusebio N."/>
            <person name="Adriana R."/>
            <person name="Vieira A."/>
            <person name="Brugerolle De Fraissinette N."/>
            <person name="Rezende De Castro R."/>
            <person name="Schneider M.P."/>
            <person name="Vasconcelos V."/>
            <person name="Leao P.N."/>
        </authorList>
    </citation>
    <scope>NUCLEOTIDE SEQUENCE</scope>
    <source>
        <strain evidence="10">LEGE 06105</strain>
    </source>
</reference>
<feature type="domain" description="Guanylate cyclase" evidence="9">
    <location>
        <begin position="604"/>
        <end position="736"/>
    </location>
</feature>
<organism evidence="10 11">
    <name type="scientific">Plectonema cf. radiosum LEGE 06105</name>
    <dbReference type="NCBI Taxonomy" id="945769"/>
    <lineage>
        <taxon>Bacteria</taxon>
        <taxon>Bacillati</taxon>
        <taxon>Cyanobacteriota</taxon>
        <taxon>Cyanophyceae</taxon>
        <taxon>Oscillatoriophycideae</taxon>
        <taxon>Oscillatoriales</taxon>
        <taxon>Microcoleaceae</taxon>
        <taxon>Plectonema</taxon>
    </lineage>
</organism>
<dbReference type="SMART" id="SM00091">
    <property type="entry name" value="PAS"/>
    <property type="match status" value="1"/>
</dbReference>
<dbReference type="GO" id="GO:0006171">
    <property type="term" value="P:cAMP biosynthetic process"/>
    <property type="evidence" value="ECO:0007669"/>
    <property type="project" value="TreeGrafter"/>
</dbReference>
<dbReference type="Pfam" id="PF00211">
    <property type="entry name" value="Guanylate_cyc"/>
    <property type="match status" value="1"/>
</dbReference>
<dbReference type="InterPro" id="IPR029016">
    <property type="entry name" value="GAF-like_dom_sf"/>
</dbReference>
<dbReference type="InterPro" id="IPR003018">
    <property type="entry name" value="GAF"/>
</dbReference>
<keyword evidence="3" id="KW-1003">Cell membrane</keyword>
<evidence type="ECO:0000256" key="5">
    <source>
        <dbReference type="ARBA" id="ARBA00022989"/>
    </source>
</evidence>
<dbReference type="Proteomes" id="UP000620559">
    <property type="component" value="Unassembled WGS sequence"/>
</dbReference>
<dbReference type="InterPro" id="IPR029787">
    <property type="entry name" value="Nucleotide_cyclase"/>
</dbReference>
<dbReference type="PROSITE" id="PS50112">
    <property type="entry name" value="PAS"/>
    <property type="match status" value="1"/>
</dbReference>
<dbReference type="InterPro" id="IPR050697">
    <property type="entry name" value="Adenylyl/Guanylyl_Cyclase_3/4"/>
</dbReference>
<comment type="similarity">
    <text evidence="2">Belongs to the adenylyl cyclase class-3 family.</text>
</comment>
<accession>A0A8J7FBV2</accession>
<dbReference type="SUPFAM" id="SSF55073">
    <property type="entry name" value="Nucleotide cyclase"/>
    <property type="match status" value="1"/>
</dbReference>
<dbReference type="GO" id="GO:0030313">
    <property type="term" value="C:cell envelope"/>
    <property type="evidence" value="ECO:0007669"/>
    <property type="project" value="UniProtKB-SubCell"/>
</dbReference>
<keyword evidence="5" id="KW-1133">Transmembrane helix</keyword>
<proteinExistence type="inferred from homology"/>
<dbReference type="NCBIfam" id="TIGR00229">
    <property type="entry name" value="sensory_box"/>
    <property type="match status" value="1"/>
</dbReference>
<keyword evidence="11" id="KW-1185">Reference proteome</keyword>
<evidence type="ECO:0000256" key="3">
    <source>
        <dbReference type="ARBA" id="ARBA00022475"/>
    </source>
</evidence>
<dbReference type="PANTHER" id="PTHR43081:SF1">
    <property type="entry name" value="ADENYLATE CYCLASE, TERMINAL-DIFFERENTIATION SPECIFIC"/>
    <property type="match status" value="1"/>
</dbReference>
<dbReference type="Gene3D" id="3.30.70.1230">
    <property type="entry name" value="Nucleotide cyclase"/>
    <property type="match status" value="1"/>
</dbReference>
<dbReference type="GO" id="GO:0035556">
    <property type="term" value="P:intracellular signal transduction"/>
    <property type="evidence" value="ECO:0007669"/>
    <property type="project" value="InterPro"/>
</dbReference>
<evidence type="ECO:0000256" key="1">
    <source>
        <dbReference type="ARBA" id="ARBA00004196"/>
    </source>
</evidence>
<feature type="domain" description="PAS" evidence="8">
    <location>
        <begin position="445"/>
        <end position="498"/>
    </location>
</feature>
<dbReference type="Gene3D" id="3.30.450.20">
    <property type="entry name" value="PAS domain"/>
    <property type="match status" value="1"/>
</dbReference>
<dbReference type="GO" id="GO:0004016">
    <property type="term" value="F:adenylate cyclase activity"/>
    <property type="evidence" value="ECO:0007669"/>
    <property type="project" value="UniProtKB-ARBA"/>
</dbReference>